<reference evidence="6" key="1">
    <citation type="submission" date="2018-05" db="EMBL/GenBank/DDBJ databases">
        <authorList>
            <person name="Lanie J.A."/>
            <person name="Ng W.-L."/>
            <person name="Kazmierczak K.M."/>
            <person name="Andrzejewski T.M."/>
            <person name="Davidsen T.M."/>
            <person name="Wayne K.J."/>
            <person name="Tettelin H."/>
            <person name="Glass J.I."/>
            <person name="Rusch D."/>
            <person name="Podicherti R."/>
            <person name="Tsui H.-C.T."/>
            <person name="Winkler M.E."/>
        </authorList>
    </citation>
    <scope>NUCLEOTIDE SEQUENCE</scope>
</reference>
<dbReference type="Gene3D" id="1.20.1560.10">
    <property type="entry name" value="ABC transporter type 1, transmembrane domain"/>
    <property type="match status" value="1"/>
</dbReference>
<dbReference type="AlphaFoldDB" id="A0A382XLS6"/>
<protein>
    <recommendedName>
        <fullName evidence="5">ABC transmembrane type-1 domain-containing protein</fullName>
    </recommendedName>
</protein>
<dbReference type="PROSITE" id="PS50929">
    <property type="entry name" value="ABC_TM1F"/>
    <property type="match status" value="1"/>
</dbReference>
<feature type="transmembrane region" description="Helical" evidence="4">
    <location>
        <begin position="208"/>
        <end position="224"/>
    </location>
</feature>
<evidence type="ECO:0000256" key="3">
    <source>
        <dbReference type="ARBA" id="ARBA00023136"/>
    </source>
</evidence>
<keyword evidence="2 4" id="KW-1133">Transmembrane helix</keyword>
<dbReference type="GO" id="GO:0005524">
    <property type="term" value="F:ATP binding"/>
    <property type="evidence" value="ECO:0007669"/>
    <property type="project" value="InterPro"/>
</dbReference>
<feature type="transmembrane region" description="Helical" evidence="4">
    <location>
        <begin position="85"/>
        <end position="111"/>
    </location>
</feature>
<dbReference type="Pfam" id="PF00664">
    <property type="entry name" value="ABC_membrane"/>
    <property type="match status" value="1"/>
</dbReference>
<organism evidence="6">
    <name type="scientific">marine metagenome</name>
    <dbReference type="NCBI Taxonomy" id="408172"/>
    <lineage>
        <taxon>unclassified sequences</taxon>
        <taxon>metagenomes</taxon>
        <taxon>ecological metagenomes</taxon>
    </lineage>
</organism>
<dbReference type="InterPro" id="IPR036640">
    <property type="entry name" value="ABC1_TM_sf"/>
</dbReference>
<name>A0A382XLS6_9ZZZZ</name>
<dbReference type="GO" id="GO:0140359">
    <property type="term" value="F:ABC-type transporter activity"/>
    <property type="evidence" value="ECO:0007669"/>
    <property type="project" value="InterPro"/>
</dbReference>
<feature type="transmembrane region" description="Helical" evidence="4">
    <location>
        <begin position="174"/>
        <end position="202"/>
    </location>
</feature>
<feature type="non-terminal residue" evidence="6">
    <location>
        <position position="1"/>
    </location>
</feature>
<dbReference type="InterPro" id="IPR011527">
    <property type="entry name" value="ABC1_TM_dom"/>
</dbReference>
<feature type="non-terminal residue" evidence="6">
    <location>
        <position position="269"/>
    </location>
</feature>
<feature type="domain" description="ABC transmembrane type-1" evidence="5">
    <location>
        <begin position="1"/>
        <end position="240"/>
    </location>
</feature>
<dbReference type="GO" id="GO:0016020">
    <property type="term" value="C:membrane"/>
    <property type="evidence" value="ECO:0007669"/>
    <property type="project" value="InterPro"/>
</dbReference>
<evidence type="ECO:0000256" key="1">
    <source>
        <dbReference type="ARBA" id="ARBA00022692"/>
    </source>
</evidence>
<evidence type="ECO:0000313" key="6">
    <source>
        <dbReference type="EMBL" id="SVD71555.1"/>
    </source>
</evidence>
<keyword evidence="3 4" id="KW-0472">Membrane</keyword>
<dbReference type="SUPFAM" id="SSF90123">
    <property type="entry name" value="ABC transporter transmembrane region"/>
    <property type="match status" value="1"/>
</dbReference>
<evidence type="ECO:0000259" key="5">
    <source>
        <dbReference type="PROSITE" id="PS50929"/>
    </source>
</evidence>
<gene>
    <name evidence="6" type="ORF">METZ01_LOCUS424409</name>
</gene>
<evidence type="ECO:0000256" key="4">
    <source>
        <dbReference type="SAM" id="Phobius"/>
    </source>
</evidence>
<dbReference type="EMBL" id="UINC01168498">
    <property type="protein sequence ID" value="SVD71555.1"/>
    <property type="molecule type" value="Genomic_DNA"/>
</dbReference>
<keyword evidence="1 4" id="KW-0812">Transmembrane</keyword>
<accession>A0A382XLS6</accession>
<proteinExistence type="predicted"/>
<evidence type="ECO:0000256" key="2">
    <source>
        <dbReference type="ARBA" id="ARBA00022989"/>
    </source>
</evidence>
<sequence>FAVGAQILKGLMSYVSMIAQVGLSYELVSDGQNMATGHVMNMSYREVTKYPSGQLGSLIDQSGTISQIVTEVGKASRAILMTLSYVGVMLLMSPLLTIAALVIFGILWIALSGIVKVLKQLSVRAIESEIDTWRWSIEYLNAPRLLRLFGTTEVAKDVIHEFRRKRIAAEKHGTVINAAILPVFEIITVFGAGVFLICGYLFSGEGAIKVVPGLFVFVLVFFRLKPQVKMLSDLRLEMAKLLPRLSKVGGFLRIDDKNFEKIGGIQFKR</sequence>